<evidence type="ECO:0000256" key="5">
    <source>
        <dbReference type="ARBA" id="ARBA00022597"/>
    </source>
</evidence>
<keyword evidence="7 10" id="KW-1133">Transmembrane helix</keyword>
<evidence type="ECO:0000256" key="10">
    <source>
        <dbReference type="SAM" id="Phobius"/>
    </source>
</evidence>
<keyword evidence="13" id="KW-1185">Reference proteome</keyword>
<feature type="transmembrane region" description="Helical" evidence="10">
    <location>
        <begin position="131"/>
        <end position="149"/>
    </location>
</feature>
<dbReference type="GO" id="GO:0043190">
    <property type="term" value="C:ATP-binding cassette (ABC) transporter complex"/>
    <property type="evidence" value="ECO:0007669"/>
    <property type="project" value="InterPro"/>
</dbReference>
<dbReference type="PRINTS" id="PR00164">
    <property type="entry name" value="ABC2TRNSPORT"/>
</dbReference>
<feature type="transmembrane region" description="Helical" evidence="10">
    <location>
        <begin position="155"/>
        <end position="178"/>
    </location>
</feature>
<feature type="transmembrane region" description="Helical" evidence="10">
    <location>
        <begin position="43"/>
        <end position="62"/>
    </location>
</feature>
<dbReference type="PANTHER" id="PTHR30413:SF10">
    <property type="entry name" value="CAPSULE POLYSACCHARIDE EXPORT INNER-MEMBRANE PROTEIN CTRC"/>
    <property type="match status" value="1"/>
</dbReference>
<keyword evidence="8" id="KW-0625">Polysaccharide transport</keyword>
<keyword evidence="5" id="KW-0762">Sugar transport</keyword>
<dbReference type="Proteomes" id="UP000197290">
    <property type="component" value="Unassembled WGS sequence"/>
</dbReference>
<dbReference type="AlphaFoldDB" id="A0A245ZVM9"/>
<gene>
    <name evidence="12" type="primary">kpsM</name>
    <name evidence="12" type="ORF">SPDO_06950</name>
</gene>
<keyword evidence="6 10" id="KW-0812">Transmembrane</keyword>
<evidence type="ECO:0000313" key="12">
    <source>
        <dbReference type="EMBL" id="OWK33807.1"/>
    </source>
</evidence>
<feature type="transmembrane region" description="Helical" evidence="10">
    <location>
        <begin position="243"/>
        <end position="264"/>
    </location>
</feature>
<dbReference type="GO" id="GO:0140359">
    <property type="term" value="F:ABC-type transporter activity"/>
    <property type="evidence" value="ECO:0007669"/>
    <property type="project" value="InterPro"/>
</dbReference>
<evidence type="ECO:0000256" key="9">
    <source>
        <dbReference type="ARBA" id="ARBA00023136"/>
    </source>
</evidence>
<evidence type="ECO:0000313" key="13">
    <source>
        <dbReference type="Proteomes" id="UP000197290"/>
    </source>
</evidence>
<dbReference type="OrthoDB" id="8479094at2"/>
<dbReference type="EMBL" id="NBBI01000001">
    <property type="protein sequence ID" value="OWK33807.1"/>
    <property type="molecule type" value="Genomic_DNA"/>
</dbReference>
<evidence type="ECO:0000256" key="4">
    <source>
        <dbReference type="ARBA" id="ARBA00022475"/>
    </source>
</evidence>
<protein>
    <submittedName>
        <fullName evidence="12">Polysialic acid transport protein KpsM</fullName>
    </submittedName>
</protein>
<comment type="similarity">
    <text evidence="2">Belongs to the ABC-2 integral membrane protein family.</text>
</comment>
<feature type="transmembrane region" description="Helical" evidence="10">
    <location>
        <begin position="190"/>
        <end position="208"/>
    </location>
</feature>
<evidence type="ECO:0000256" key="3">
    <source>
        <dbReference type="ARBA" id="ARBA00022448"/>
    </source>
</evidence>
<keyword evidence="9 10" id="KW-0472">Membrane</keyword>
<dbReference type="Pfam" id="PF01061">
    <property type="entry name" value="ABC2_membrane"/>
    <property type="match status" value="1"/>
</dbReference>
<keyword evidence="3" id="KW-0813">Transport</keyword>
<dbReference type="PANTHER" id="PTHR30413">
    <property type="entry name" value="INNER MEMBRANE TRANSPORT PERMEASE"/>
    <property type="match status" value="1"/>
</dbReference>
<dbReference type="GO" id="GO:0015774">
    <property type="term" value="P:polysaccharide transport"/>
    <property type="evidence" value="ECO:0007669"/>
    <property type="project" value="UniProtKB-KW"/>
</dbReference>
<keyword evidence="4" id="KW-1003">Cell membrane</keyword>
<evidence type="ECO:0000259" key="11">
    <source>
        <dbReference type="Pfam" id="PF01061"/>
    </source>
</evidence>
<evidence type="ECO:0000256" key="2">
    <source>
        <dbReference type="ARBA" id="ARBA00007783"/>
    </source>
</evidence>
<evidence type="ECO:0000256" key="1">
    <source>
        <dbReference type="ARBA" id="ARBA00004651"/>
    </source>
</evidence>
<evidence type="ECO:0000256" key="8">
    <source>
        <dbReference type="ARBA" id="ARBA00023047"/>
    </source>
</evidence>
<comment type="caution">
    <text evidence="12">The sequence shown here is derived from an EMBL/GenBank/DDBJ whole genome shotgun (WGS) entry which is preliminary data.</text>
</comment>
<proteinExistence type="inferred from homology"/>
<dbReference type="InterPro" id="IPR000412">
    <property type="entry name" value="ABC_2_transport"/>
</dbReference>
<comment type="subcellular location">
    <subcellularLocation>
        <location evidence="1">Cell membrane</location>
        <topology evidence="1">Multi-pass membrane protein</topology>
    </subcellularLocation>
</comment>
<reference evidence="12 13" key="1">
    <citation type="submission" date="2017-03" db="EMBL/GenBank/DDBJ databases">
        <title>Genome sequence of Sphingomonas dokdonensis DSM 21029.</title>
        <authorList>
            <person name="Poehlein A."/>
            <person name="Wuebbeler J.H."/>
            <person name="Steinbuechel A."/>
            <person name="Daniel R."/>
        </authorList>
    </citation>
    <scope>NUCLEOTIDE SEQUENCE [LARGE SCALE GENOMIC DNA]</scope>
    <source>
        <strain evidence="12 13">DSM 21029</strain>
    </source>
</reference>
<name>A0A245ZVM9_9SPHN</name>
<organism evidence="12 13">
    <name type="scientific">Sphingomonas dokdonensis</name>
    <dbReference type="NCBI Taxonomy" id="344880"/>
    <lineage>
        <taxon>Bacteria</taxon>
        <taxon>Pseudomonadati</taxon>
        <taxon>Pseudomonadota</taxon>
        <taxon>Alphaproteobacteria</taxon>
        <taxon>Sphingomonadales</taxon>
        <taxon>Sphingomonadaceae</taxon>
        <taxon>Sphingomonas</taxon>
    </lineage>
</organism>
<evidence type="ECO:0000256" key="6">
    <source>
        <dbReference type="ARBA" id="ARBA00022692"/>
    </source>
</evidence>
<sequence>MASVSTDLQPQRNVLRTGLRIQRRVVGALMMRELHTRYGRENIGYLWLILEPLFLATAIGLIHSRTPNHFAGDIKPVPMALIGYCNFMTFRSMVGRAEGALESNVSLFYHRTITPFDVLLSRALLEQAGTLLAFCILMGLAVATGIANVPERPLIYAAGVFAMFLLSWSLSMVVCAVTHDRRALGRIIHPIVYVLMPLSGAFFIMNTLPKQVRDVLLAIPLAHCYEIMRYGWFKSARSTYIDIGYLSAWILGLMLLGLLLLSVVRKRIEMP</sequence>
<accession>A0A245ZVM9</accession>
<dbReference type="InterPro" id="IPR013525">
    <property type="entry name" value="ABC2_TM"/>
</dbReference>
<dbReference type="RefSeq" id="WP_088366007.1">
    <property type="nucleotide sequence ID" value="NZ_NBBI01000001.1"/>
</dbReference>
<feature type="domain" description="ABC-2 type transporter transmembrane" evidence="11">
    <location>
        <begin position="26"/>
        <end position="231"/>
    </location>
</feature>
<dbReference type="GO" id="GO:0015920">
    <property type="term" value="P:lipopolysaccharide transport"/>
    <property type="evidence" value="ECO:0007669"/>
    <property type="project" value="TreeGrafter"/>
</dbReference>
<evidence type="ECO:0000256" key="7">
    <source>
        <dbReference type="ARBA" id="ARBA00022989"/>
    </source>
</evidence>